<proteinExistence type="predicted"/>
<organism evidence="1 2">
    <name type="scientific">Cellulomonas septica</name>
    <dbReference type="NCBI Taxonomy" id="285080"/>
    <lineage>
        <taxon>Bacteria</taxon>
        <taxon>Bacillati</taxon>
        <taxon>Actinomycetota</taxon>
        <taxon>Actinomycetes</taxon>
        <taxon>Micrococcales</taxon>
        <taxon>Cellulomonadaceae</taxon>
        <taxon>Cellulomonas</taxon>
    </lineage>
</organism>
<reference evidence="1 2" key="1">
    <citation type="submission" date="2020-04" db="EMBL/GenBank/DDBJ databases">
        <title>MicrobeNet Type strains.</title>
        <authorList>
            <person name="Nicholson A.C."/>
        </authorList>
    </citation>
    <scope>NUCLEOTIDE SEQUENCE [LARGE SCALE GENOMIC DNA]</scope>
    <source>
        <strain evidence="1 2">ATCC BAA-787</strain>
    </source>
</reference>
<evidence type="ECO:0000313" key="1">
    <source>
        <dbReference type="EMBL" id="NKY41718.1"/>
    </source>
</evidence>
<sequence>MLKRLTIALLGVVGLVVIGLGIASATAWRADDVLVATTSGDARTLVTDPGVLELGGDPVTVTVEAADDAPVVLAVGRDTDVDGWVGTDAHDRVTGLDGWHELAVD</sequence>
<keyword evidence="2" id="KW-1185">Reference proteome</keyword>
<comment type="caution">
    <text evidence="1">The sequence shown here is derived from an EMBL/GenBank/DDBJ whole genome shotgun (WGS) entry which is preliminary data.</text>
</comment>
<evidence type="ECO:0000313" key="2">
    <source>
        <dbReference type="Proteomes" id="UP000777774"/>
    </source>
</evidence>
<dbReference type="EMBL" id="JAAXOY010000885">
    <property type="protein sequence ID" value="NKY41718.1"/>
    <property type="molecule type" value="Genomic_DNA"/>
</dbReference>
<feature type="non-terminal residue" evidence="1">
    <location>
        <position position="105"/>
    </location>
</feature>
<accession>A0ABX1K9V2</accession>
<gene>
    <name evidence="1" type="ORF">HGA02_20030</name>
</gene>
<protein>
    <submittedName>
        <fullName evidence="1">Uncharacterized protein</fullName>
    </submittedName>
</protein>
<name>A0ABX1K9V2_9CELL</name>
<dbReference type="Proteomes" id="UP000777774">
    <property type="component" value="Unassembled WGS sequence"/>
</dbReference>